<dbReference type="RefSeq" id="WP_069958258.1">
    <property type="nucleotide sequence ID" value="NZ_MCGG01000029.1"/>
</dbReference>
<evidence type="ECO:0000259" key="6">
    <source>
        <dbReference type="Pfam" id="PF17827"/>
    </source>
</evidence>
<evidence type="ECO:0000313" key="8">
    <source>
        <dbReference type="Proteomes" id="UP000095347"/>
    </source>
</evidence>
<reference evidence="8" key="1">
    <citation type="submission" date="2016-07" db="EMBL/GenBank/DDBJ databases">
        <authorList>
            <person name="Florea S."/>
            <person name="Webb J.S."/>
            <person name="Jaromczyk J."/>
            <person name="Schardl C.L."/>
        </authorList>
    </citation>
    <scope>NUCLEOTIDE SEQUENCE [LARGE SCALE GENOMIC DNA]</scope>
    <source>
        <strain evidence="8">MV-1</strain>
    </source>
</reference>
<dbReference type="Pfam" id="PF17827">
    <property type="entry name" value="PrmC_N"/>
    <property type="match status" value="1"/>
</dbReference>
<feature type="binding site" evidence="4">
    <location>
        <position position="180"/>
    </location>
    <ligand>
        <name>S-adenosyl-L-methionine</name>
        <dbReference type="ChEBI" id="CHEBI:59789"/>
    </ligand>
</feature>
<dbReference type="InterPro" id="IPR004556">
    <property type="entry name" value="HemK-like"/>
</dbReference>
<dbReference type="PANTHER" id="PTHR18895">
    <property type="entry name" value="HEMK METHYLTRANSFERASE"/>
    <property type="match status" value="1"/>
</dbReference>
<dbReference type="Gene3D" id="1.10.8.10">
    <property type="entry name" value="DNA helicase RuvA subunit, C-terminal domain"/>
    <property type="match status" value="1"/>
</dbReference>
<dbReference type="EMBL" id="MCGG01000029">
    <property type="protein sequence ID" value="OEJ66738.1"/>
    <property type="molecule type" value="Genomic_DNA"/>
</dbReference>
<keyword evidence="1 4" id="KW-0489">Methyltransferase</keyword>
<dbReference type="PRINTS" id="PR00507">
    <property type="entry name" value="N12N6MTFRASE"/>
</dbReference>
<comment type="function">
    <text evidence="4">Methylates the class 1 translation termination release factors RF1/PrfA and RF2/PrfB on the glutamine residue of the universally conserved GGQ motif.</text>
</comment>
<organism evidence="7 8">
    <name type="scientific">Magnetovibrio blakemorei</name>
    <dbReference type="NCBI Taxonomy" id="28181"/>
    <lineage>
        <taxon>Bacteria</taxon>
        <taxon>Pseudomonadati</taxon>
        <taxon>Pseudomonadota</taxon>
        <taxon>Alphaproteobacteria</taxon>
        <taxon>Rhodospirillales</taxon>
        <taxon>Magnetovibrionaceae</taxon>
        <taxon>Magnetovibrio</taxon>
    </lineage>
</organism>
<dbReference type="Pfam" id="PF13847">
    <property type="entry name" value="Methyltransf_31"/>
    <property type="match status" value="1"/>
</dbReference>
<evidence type="ECO:0000256" key="3">
    <source>
        <dbReference type="ARBA" id="ARBA00022691"/>
    </source>
</evidence>
<feature type="binding site" evidence="4">
    <location>
        <position position="199"/>
    </location>
    <ligand>
        <name>S-adenosyl-L-methionine</name>
        <dbReference type="ChEBI" id="CHEBI:59789"/>
    </ligand>
</feature>
<feature type="domain" description="Release factor glutamine methyltransferase N-terminal" evidence="6">
    <location>
        <begin position="17"/>
        <end position="84"/>
    </location>
</feature>
<dbReference type="AlphaFoldDB" id="A0A1E5Q717"/>
<dbReference type="PANTHER" id="PTHR18895:SF74">
    <property type="entry name" value="MTRF1L RELEASE FACTOR GLUTAMINE METHYLTRANSFERASE"/>
    <property type="match status" value="1"/>
</dbReference>
<evidence type="ECO:0000313" key="7">
    <source>
        <dbReference type="EMBL" id="OEJ66738.1"/>
    </source>
</evidence>
<dbReference type="InterPro" id="IPR025714">
    <property type="entry name" value="Methyltranfer_dom"/>
</dbReference>
<evidence type="ECO:0000256" key="4">
    <source>
        <dbReference type="HAMAP-Rule" id="MF_02126"/>
    </source>
</evidence>
<dbReference type="GO" id="GO:0003676">
    <property type="term" value="F:nucleic acid binding"/>
    <property type="evidence" value="ECO:0007669"/>
    <property type="project" value="InterPro"/>
</dbReference>
<dbReference type="NCBIfam" id="TIGR03534">
    <property type="entry name" value="RF_mod_PrmC"/>
    <property type="match status" value="1"/>
</dbReference>
<dbReference type="EC" id="2.1.1.297" evidence="4"/>
<dbReference type="CDD" id="cd02440">
    <property type="entry name" value="AdoMet_MTases"/>
    <property type="match status" value="1"/>
</dbReference>
<comment type="similarity">
    <text evidence="4">Belongs to the protein N5-glutamine methyltransferase family. PrmC subfamily.</text>
</comment>
<keyword evidence="3 4" id="KW-0949">S-adenosyl-L-methionine</keyword>
<feature type="binding site" evidence="4">
    <location>
        <begin position="199"/>
        <end position="202"/>
    </location>
    <ligand>
        <name>substrate</name>
    </ligand>
</feature>
<feature type="domain" description="Methyltransferase" evidence="5">
    <location>
        <begin position="122"/>
        <end position="199"/>
    </location>
</feature>
<dbReference type="HAMAP" id="MF_02126">
    <property type="entry name" value="RF_methyltr_PrmC"/>
    <property type="match status" value="1"/>
</dbReference>
<name>A0A1E5Q717_9PROT</name>
<evidence type="ECO:0000256" key="2">
    <source>
        <dbReference type="ARBA" id="ARBA00022679"/>
    </source>
</evidence>
<evidence type="ECO:0000259" key="5">
    <source>
        <dbReference type="Pfam" id="PF13847"/>
    </source>
</evidence>
<comment type="catalytic activity">
    <reaction evidence="4">
        <text>L-glutaminyl-[peptide chain release factor] + S-adenosyl-L-methionine = N(5)-methyl-L-glutaminyl-[peptide chain release factor] + S-adenosyl-L-homocysteine + H(+)</text>
        <dbReference type="Rhea" id="RHEA:42896"/>
        <dbReference type="Rhea" id="RHEA-COMP:10271"/>
        <dbReference type="Rhea" id="RHEA-COMP:10272"/>
        <dbReference type="ChEBI" id="CHEBI:15378"/>
        <dbReference type="ChEBI" id="CHEBI:30011"/>
        <dbReference type="ChEBI" id="CHEBI:57856"/>
        <dbReference type="ChEBI" id="CHEBI:59789"/>
        <dbReference type="ChEBI" id="CHEBI:61891"/>
        <dbReference type="EC" id="2.1.1.297"/>
    </reaction>
</comment>
<dbReference type="InterPro" id="IPR040758">
    <property type="entry name" value="PrmC_N"/>
</dbReference>
<dbReference type="InterPro" id="IPR019874">
    <property type="entry name" value="RF_methyltr_PrmC"/>
</dbReference>
<dbReference type="Gene3D" id="3.40.50.150">
    <property type="entry name" value="Vaccinia Virus protein VP39"/>
    <property type="match status" value="1"/>
</dbReference>
<keyword evidence="8" id="KW-1185">Reference proteome</keyword>
<keyword evidence="2 4" id="KW-0808">Transferase</keyword>
<dbReference type="NCBIfam" id="TIGR00536">
    <property type="entry name" value="hemK_fam"/>
    <property type="match status" value="1"/>
</dbReference>
<comment type="caution">
    <text evidence="7">The sequence shown here is derived from an EMBL/GenBank/DDBJ whole genome shotgun (WGS) entry which is preliminary data.</text>
</comment>
<dbReference type="SUPFAM" id="SSF53335">
    <property type="entry name" value="S-adenosyl-L-methionine-dependent methyltransferases"/>
    <property type="match status" value="1"/>
</dbReference>
<feature type="binding site" evidence="4">
    <location>
        <position position="151"/>
    </location>
    <ligand>
        <name>S-adenosyl-L-methionine</name>
        <dbReference type="ChEBI" id="CHEBI:59789"/>
    </ligand>
</feature>
<dbReference type="GO" id="GO:0032259">
    <property type="term" value="P:methylation"/>
    <property type="evidence" value="ECO:0007669"/>
    <property type="project" value="UniProtKB-KW"/>
</dbReference>
<dbReference type="InterPro" id="IPR050320">
    <property type="entry name" value="N5-glutamine_MTase"/>
</dbReference>
<evidence type="ECO:0000256" key="1">
    <source>
        <dbReference type="ARBA" id="ARBA00022603"/>
    </source>
</evidence>
<protein>
    <recommendedName>
        <fullName evidence="4">Release factor glutamine methyltransferase</fullName>
        <shortName evidence="4">RF MTase</shortName>
        <ecNumber evidence="4">2.1.1.297</ecNumber>
    </recommendedName>
    <alternativeName>
        <fullName evidence="4">N5-glutamine methyltransferase PrmC</fullName>
    </alternativeName>
    <alternativeName>
        <fullName evidence="4">Protein-(glutamine-N5) MTase PrmC</fullName>
    </alternativeName>
    <alternativeName>
        <fullName evidence="4">Protein-glutamine N-methyltransferase PrmC</fullName>
    </alternativeName>
</protein>
<dbReference type="Proteomes" id="UP000095347">
    <property type="component" value="Unassembled WGS sequence"/>
</dbReference>
<feature type="binding site" evidence="4">
    <location>
        <begin position="128"/>
        <end position="132"/>
    </location>
    <ligand>
        <name>S-adenosyl-L-methionine</name>
        <dbReference type="ChEBI" id="CHEBI:59789"/>
    </ligand>
</feature>
<gene>
    <name evidence="4" type="primary">prmC</name>
    <name evidence="7" type="ORF">BEN30_11720</name>
</gene>
<proteinExistence type="inferred from homology"/>
<accession>A0A1E5Q717</accession>
<dbReference type="GO" id="GO:0102559">
    <property type="term" value="F:peptide chain release factor N(5)-glutamine methyltransferase activity"/>
    <property type="evidence" value="ECO:0007669"/>
    <property type="project" value="UniProtKB-EC"/>
</dbReference>
<dbReference type="PROSITE" id="PS00092">
    <property type="entry name" value="N6_MTASE"/>
    <property type="match status" value="1"/>
</dbReference>
<dbReference type="InterPro" id="IPR029063">
    <property type="entry name" value="SAM-dependent_MTases_sf"/>
</dbReference>
<dbReference type="STRING" id="28181.BEN30_11720"/>
<dbReference type="InterPro" id="IPR002052">
    <property type="entry name" value="DNA_methylase_N6_adenine_CS"/>
</dbReference>
<sequence>MSTLEDFQNLTVGQAQRVCVPLLKDAGIDDPVFEARVLLGFVLGGGPERVLADRDEQLSLAQAKALAEALSQRCRRMPMAQIVGVREFWSLAFKVTSDTLTPRPDTETLVEAVVDHCVQPPKRILDLGTGTGCIVLALLSEWPSAVGIGVDASLEALKIAEENSRTLGLVERVAFVSADWTGPDWTHALGAPFDVVVSNPPYIPALDIEGLEPDVRDFEPRAALDGGEDGLDAYRAIVAELPTLLAPGGLVGFEIGIGQADDVAALLKGAGLDVVEQRADLGGVTRVVLGHKAA</sequence>